<organism evidence="1 2">
    <name type="scientific">Streptomyces kunmingensis</name>
    <dbReference type="NCBI Taxonomy" id="68225"/>
    <lineage>
        <taxon>Bacteria</taxon>
        <taxon>Bacillati</taxon>
        <taxon>Actinomycetota</taxon>
        <taxon>Actinomycetes</taxon>
        <taxon>Kitasatosporales</taxon>
        <taxon>Streptomycetaceae</taxon>
        <taxon>Streptomyces</taxon>
    </lineage>
</organism>
<dbReference type="RefSeq" id="WP_324773325.1">
    <property type="nucleotide sequence ID" value="NZ_BAAATS010000002.1"/>
</dbReference>
<dbReference type="PANTHER" id="PTHR34613:SF1">
    <property type="entry name" value="SLL6017 PROTEIN"/>
    <property type="match status" value="1"/>
</dbReference>
<dbReference type="EMBL" id="JAOZYB010000326">
    <property type="protein sequence ID" value="MEB3965237.1"/>
    <property type="molecule type" value="Genomic_DNA"/>
</dbReference>
<proteinExistence type="predicted"/>
<reference evidence="1 2" key="1">
    <citation type="submission" date="2022-10" db="EMBL/GenBank/DDBJ databases">
        <authorList>
            <person name="Xie J."/>
            <person name="Shen N."/>
        </authorList>
    </citation>
    <scope>NUCLEOTIDE SEQUENCE [LARGE SCALE GENOMIC DNA]</scope>
    <source>
        <strain evidence="1 2">DSM 41681</strain>
    </source>
</reference>
<evidence type="ECO:0000313" key="1">
    <source>
        <dbReference type="EMBL" id="MEB3965237.1"/>
    </source>
</evidence>
<protein>
    <recommendedName>
        <fullName evidence="3">Transposase (putative) YhgA-like domain-containing protein</fullName>
    </recommendedName>
</protein>
<evidence type="ECO:0008006" key="3">
    <source>
        <dbReference type="Google" id="ProtNLM"/>
    </source>
</evidence>
<comment type="caution">
    <text evidence="1">The sequence shown here is derived from an EMBL/GenBank/DDBJ whole genome shotgun (WGS) entry which is preliminary data.</text>
</comment>
<dbReference type="Proteomes" id="UP001352223">
    <property type="component" value="Unassembled WGS sequence"/>
</dbReference>
<sequence>MVSPPHEAMHRIFQQDPDLFTRVSRLLGLKVPAPTKVTVMPTDLTEGDPLERRVDTLLNMETEEFGPYLLAVEAQGKKHPDKPATWAYYVAYLWSKYRRPTTLLVVCQDRRTAEWAAQPVSSGPPAIPGLTVQPLVIGPHNMPRITSAAEARKDPTLAAFSAITHAADERVDAILKALSTALRDDPEGPTNPLIEFVAKGLSKRPAAQQWRHLMAVDLSFYNSDMSEEIRDEGRVQGRAQGRAQGEAKAVLRILEKRGVLVSDEARERIASCADLDTLDLWLDRSVTAVDVAELFVEDDGEAG</sequence>
<name>A0ABU6CME3_9ACTN</name>
<dbReference type="PANTHER" id="PTHR34613">
    <property type="entry name" value="SLL0800 PROTEIN"/>
    <property type="match status" value="1"/>
</dbReference>
<keyword evidence="2" id="KW-1185">Reference proteome</keyword>
<accession>A0ABU6CME3</accession>
<gene>
    <name evidence="1" type="ORF">OKJ48_34180</name>
</gene>
<evidence type="ECO:0000313" key="2">
    <source>
        <dbReference type="Proteomes" id="UP001352223"/>
    </source>
</evidence>